<dbReference type="Proteomes" id="UP000289340">
    <property type="component" value="Chromosome 2"/>
</dbReference>
<dbReference type="PANTHER" id="PTHR31375">
    <property type="match status" value="1"/>
</dbReference>
<evidence type="ECO:0000256" key="7">
    <source>
        <dbReference type="ARBA" id="ARBA00023316"/>
    </source>
</evidence>
<evidence type="ECO:0000256" key="2">
    <source>
        <dbReference type="ARBA" id="ARBA00008834"/>
    </source>
</evidence>
<comment type="similarity">
    <text evidence="2 8">Belongs to the glycosyl hydrolase 28 family.</text>
</comment>
<dbReference type="GO" id="GO:0004650">
    <property type="term" value="F:polygalacturonase activity"/>
    <property type="evidence" value="ECO:0007669"/>
    <property type="project" value="InterPro"/>
</dbReference>
<dbReference type="AlphaFoldDB" id="A0A445LJ92"/>
<accession>A0A445LJ92</accession>
<evidence type="ECO:0000256" key="8">
    <source>
        <dbReference type="RuleBase" id="RU361169"/>
    </source>
</evidence>
<dbReference type="SUPFAM" id="SSF51126">
    <property type="entry name" value="Pectin lyase-like"/>
    <property type="match status" value="1"/>
</dbReference>
<keyword evidence="6 8" id="KW-0326">Glycosidase</keyword>
<dbReference type="GO" id="GO:0071555">
    <property type="term" value="P:cell wall organization"/>
    <property type="evidence" value="ECO:0007669"/>
    <property type="project" value="UniProtKB-KW"/>
</dbReference>
<proteinExistence type="inferred from homology"/>
<gene>
    <name evidence="11" type="ORF">D0Y65_002885</name>
</gene>
<comment type="subcellular location">
    <subcellularLocation>
        <location evidence="1">Secreted</location>
        <location evidence="1">Cell wall</location>
    </subcellularLocation>
</comment>
<dbReference type="InterPro" id="IPR000743">
    <property type="entry name" value="Glyco_hydro_28"/>
</dbReference>
<evidence type="ECO:0000256" key="6">
    <source>
        <dbReference type="ARBA" id="ARBA00023295"/>
    </source>
</evidence>
<evidence type="ECO:0000313" key="11">
    <source>
        <dbReference type="EMBL" id="RZC23281.1"/>
    </source>
</evidence>
<dbReference type="InterPro" id="IPR006626">
    <property type="entry name" value="PbH1"/>
</dbReference>
<dbReference type="InterPro" id="IPR011050">
    <property type="entry name" value="Pectin_lyase_fold/virulence"/>
</dbReference>
<dbReference type="InterPro" id="IPR012334">
    <property type="entry name" value="Pectin_lyas_fold"/>
</dbReference>
<sequence length="463" mass="50991">MKRSRSFSLLFYLYLLVIVFATFSIVSMEARKTNIKKKLHKRHKGGHTRGSHSPCPVPAPQGSTFDVLAFGAKGNGVSDDSEALLAAWNGACKVAAATVKIPAQFKFLMKPVTLQGPCMPDLTLQIDGTLLAPSEASSWPQSSLFQWINFKWVQNFTIIGSGTVDGQGYNWWSSSEFYDMQKKTYSKHIPSIKPTAIRFYSSNFVTVRDIRIINSPLCHLKFDNSKGIKVNNITISSPENSPNTDGIHLQNTQDVEIQRSIISTGDDCVSIQTGCSNVHVHHINCGPGHGISLGGLGKDKTSAACVSDITVEDISMKNTLFGARIKTWQGGIGMVKNVTFSRIQVYDVMYPIMIDQYYCDKEICKNHTSTVVISGVKFDQIHGTYGMQPVHLACSNSIPCTDVDLSDIQLSPSPKYRGLQQAVCWNSYGKSQGPLIPSSIDYCLRSGGGLIKRIARSHDRVCY</sequence>
<dbReference type="Gene3D" id="2.160.20.10">
    <property type="entry name" value="Single-stranded right-handed beta-helix, Pectin lyase-like"/>
    <property type="match status" value="1"/>
</dbReference>
<dbReference type="Gramene" id="XM_028339612.1">
    <property type="protein sequence ID" value="XP_028195413.1"/>
    <property type="gene ID" value="LOC114380513"/>
</dbReference>
<feature type="compositionally biased region" description="Basic residues" evidence="9">
    <location>
        <begin position="37"/>
        <end position="50"/>
    </location>
</feature>
<evidence type="ECO:0000256" key="5">
    <source>
        <dbReference type="ARBA" id="ARBA00022801"/>
    </source>
</evidence>
<keyword evidence="12" id="KW-1185">Reference proteome</keyword>
<dbReference type="GO" id="GO:0005975">
    <property type="term" value="P:carbohydrate metabolic process"/>
    <property type="evidence" value="ECO:0007669"/>
    <property type="project" value="InterPro"/>
</dbReference>
<feature type="region of interest" description="Disordered" evidence="9">
    <location>
        <begin position="37"/>
        <end position="56"/>
    </location>
</feature>
<reference evidence="11 12" key="1">
    <citation type="submission" date="2018-09" db="EMBL/GenBank/DDBJ databases">
        <title>A high-quality reference genome of wild soybean provides a powerful tool to mine soybean genomes.</title>
        <authorList>
            <person name="Xie M."/>
            <person name="Chung C.Y.L."/>
            <person name="Li M.-W."/>
            <person name="Wong F.-L."/>
            <person name="Chan T.-F."/>
            <person name="Lam H.-M."/>
        </authorList>
    </citation>
    <scope>NUCLEOTIDE SEQUENCE [LARGE SCALE GENOMIC DNA]</scope>
    <source>
        <strain evidence="12">cv. W05</strain>
        <tissue evidence="11">Hypocotyl of etiolated seedlings</tissue>
    </source>
</reference>
<evidence type="ECO:0000256" key="3">
    <source>
        <dbReference type="ARBA" id="ARBA00022512"/>
    </source>
</evidence>
<feature type="transmembrane region" description="Helical" evidence="10">
    <location>
        <begin position="7"/>
        <end position="28"/>
    </location>
</feature>
<keyword evidence="5 8" id="KW-0378">Hydrolase</keyword>
<keyword evidence="10" id="KW-0472">Membrane</keyword>
<dbReference type="Pfam" id="PF00295">
    <property type="entry name" value="Glyco_hydro_28"/>
    <property type="match status" value="1"/>
</dbReference>
<dbReference type="FunFam" id="2.160.20.10:FF:000019">
    <property type="entry name" value="polygalacturonase At1g48100"/>
    <property type="match status" value="1"/>
</dbReference>
<comment type="caution">
    <text evidence="11">The sequence shown here is derived from an EMBL/GenBank/DDBJ whole genome shotgun (WGS) entry which is preliminary data.</text>
</comment>
<evidence type="ECO:0000256" key="10">
    <source>
        <dbReference type="SAM" id="Phobius"/>
    </source>
</evidence>
<evidence type="ECO:0000256" key="4">
    <source>
        <dbReference type="ARBA" id="ARBA00022525"/>
    </source>
</evidence>
<keyword evidence="4" id="KW-0964">Secreted</keyword>
<keyword evidence="7" id="KW-0961">Cell wall biogenesis/degradation</keyword>
<dbReference type="EMBL" id="QZWG01000002">
    <property type="protein sequence ID" value="RZC23281.1"/>
    <property type="molecule type" value="Genomic_DNA"/>
</dbReference>
<evidence type="ECO:0000256" key="1">
    <source>
        <dbReference type="ARBA" id="ARBA00004191"/>
    </source>
</evidence>
<keyword evidence="10" id="KW-1133">Transmembrane helix</keyword>
<dbReference type="SMART" id="SM00710">
    <property type="entry name" value="PbH1"/>
    <property type="match status" value="5"/>
</dbReference>
<protein>
    <submittedName>
        <fullName evidence="11">Polygalacturonase isoform B</fullName>
    </submittedName>
</protein>
<keyword evidence="3" id="KW-0134">Cell wall</keyword>
<name>A0A445LJ92_GLYSO</name>
<keyword evidence="10" id="KW-0812">Transmembrane</keyword>
<evidence type="ECO:0000313" key="12">
    <source>
        <dbReference type="Proteomes" id="UP000289340"/>
    </source>
</evidence>
<evidence type="ECO:0000256" key="9">
    <source>
        <dbReference type="SAM" id="MobiDB-lite"/>
    </source>
</evidence>
<organism evidence="11 12">
    <name type="scientific">Glycine soja</name>
    <name type="common">Wild soybean</name>
    <dbReference type="NCBI Taxonomy" id="3848"/>
    <lineage>
        <taxon>Eukaryota</taxon>
        <taxon>Viridiplantae</taxon>
        <taxon>Streptophyta</taxon>
        <taxon>Embryophyta</taxon>
        <taxon>Tracheophyta</taxon>
        <taxon>Spermatophyta</taxon>
        <taxon>Magnoliopsida</taxon>
        <taxon>eudicotyledons</taxon>
        <taxon>Gunneridae</taxon>
        <taxon>Pentapetalae</taxon>
        <taxon>rosids</taxon>
        <taxon>fabids</taxon>
        <taxon>Fabales</taxon>
        <taxon>Fabaceae</taxon>
        <taxon>Papilionoideae</taxon>
        <taxon>50 kb inversion clade</taxon>
        <taxon>NPAAA clade</taxon>
        <taxon>indigoferoid/millettioid clade</taxon>
        <taxon>Phaseoleae</taxon>
        <taxon>Glycine</taxon>
        <taxon>Glycine subgen. Soja</taxon>
    </lineage>
</organism>